<feature type="region of interest" description="Disordered" evidence="1">
    <location>
        <begin position="210"/>
        <end position="232"/>
    </location>
</feature>
<dbReference type="RefSeq" id="WP_338002478.1">
    <property type="nucleotide sequence ID" value="NZ_JAOPKA010000002.1"/>
</dbReference>
<gene>
    <name evidence="3" type="ORF">OB960_04370</name>
</gene>
<evidence type="ECO:0000313" key="3">
    <source>
        <dbReference type="EMBL" id="MCU4740634.1"/>
    </source>
</evidence>
<dbReference type="AlphaFoldDB" id="A0AAP2YW68"/>
<dbReference type="EMBL" id="JAOPKA010000002">
    <property type="protein sequence ID" value="MCU4740634.1"/>
    <property type="molecule type" value="Genomic_DNA"/>
</dbReference>
<keyword evidence="2" id="KW-1133">Transmembrane helix</keyword>
<evidence type="ECO:0000256" key="2">
    <source>
        <dbReference type="SAM" id="Phobius"/>
    </source>
</evidence>
<feature type="compositionally biased region" description="Low complexity" evidence="1">
    <location>
        <begin position="30"/>
        <end position="39"/>
    </location>
</feature>
<evidence type="ECO:0000313" key="4">
    <source>
        <dbReference type="Proteomes" id="UP001321018"/>
    </source>
</evidence>
<reference evidence="3" key="1">
    <citation type="submission" date="2022-09" db="EMBL/GenBank/DDBJ databases">
        <title>Enrichment on poylsaccharides allowed isolation of novel metabolic and taxonomic groups of Haloarchaea.</title>
        <authorList>
            <person name="Sorokin D.Y."/>
            <person name="Elcheninov A.G."/>
            <person name="Khizhniak T.V."/>
            <person name="Kolganova T.V."/>
            <person name="Kublanov I.V."/>
        </authorList>
    </citation>
    <scope>NUCLEOTIDE SEQUENCE</scope>
    <source>
        <strain evidence="3">AArc-xg1-1</strain>
    </source>
</reference>
<dbReference type="InterPro" id="IPR006311">
    <property type="entry name" value="TAT_signal"/>
</dbReference>
<feature type="compositionally biased region" description="Basic and acidic residues" evidence="1">
    <location>
        <begin position="1"/>
        <end position="14"/>
    </location>
</feature>
<dbReference type="PROSITE" id="PS51318">
    <property type="entry name" value="TAT"/>
    <property type="match status" value="1"/>
</dbReference>
<dbReference type="Proteomes" id="UP001321018">
    <property type="component" value="Unassembled WGS sequence"/>
</dbReference>
<comment type="caution">
    <text evidence="3">The sequence shown here is derived from an EMBL/GenBank/DDBJ whole genome shotgun (WGS) entry which is preliminary data.</text>
</comment>
<sequence>MNEKTIQISRKEQTNEIESESESKSESEDGSTTATAIATRTERGLSRRAVLTMTAGAGAGMAGVASGTVSGAVTAQDTQTVTVELTVEEIDIGETTEATVSIGAIPRGLSGLLGEVRVDEPEVATIVDASINEEFGLAQDPEFSDDGSACKLVAADINGVFSEGDTDIELFNLEFEGQGDGELELVVEDLVEASDGTFYDVDIEGDHLVVGDGSESATGDEDDGDDGASQMPGFGAGGAIAGLVGGIAYLLGDRTRRE</sequence>
<proteinExistence type="predicted"/>
<name>A0AAP2YW68_9EURY</name>
<accession>A0AAP2YW68</accession>
<evidence type="ECO:0000256" key="1">
    <source>
        <dbReference type="SAM" id="MobiDB-lite"/>
    </source>
</evidence>
<feature type="transmembrane region" description="Helical" evidence="2">
    <location>
        <begin position="233"/>
        <end position="252"/>
    </location>
</feature>
<organism evidence="3 4">
    <name type="scientific">Natronoglomus mannanivorans</name>
    <dbReference type="NCBI Taxonomy" id="2979990"/>
    <lineage>
        <taxon>Archaea</taxon>
        <taxon>Methanobacteriati</taxon>
        <taxon>Methanobacteriota</taxon>
        <taxon>Stenosarchaea group</taxon>
        <taxon>Halobacteria</taxon>
        <taxon>Halobacteriales</taxon>
        <taxon>Natrialbaceae</taxon>
        <taxon>Natronoglomus</taxon>
    </lineage>
</organism>
<keyword evidence="2" id="KW-0472">Membrane</keyword>
<keyword evidence="2" id="KW-0812">Transmembrane</keyword>
<protein>
    <recommendedName>
        <fullName evidence="5">PGF-CTERM protein</fullName>
    </recommendedName>
</protein>
<feature type="region of interest" description="Disordered" evidence="1">
    <location>
        <begin position="1"/>
        <end position="43"/>
    </location>
</feature>
<evidence type="ECO:0008006" key="5">
    <source>
        <dbReference type="Google" id="ProtNLM"/>
    </source>
</evidence>